<dbReference type="SFLD" id="SFLDS00003">
    <property type="entry name" value="Haloacid_Dehalogenase"/>
    <property type="match status" value="1"/>
</dbReference>
<sequence length="265" mass="28281">MIKLVATDLDHTLLLPDGSLPPDTFALIRQLAARGIEFVAASGRSISRLDEMFHPIADQMSLVSENGAVVRHRQDAPILRTLAREDWLELIAYTRRQKDGLPLLCALDDSWLAAADQAAAGVIDGFVARQAIIPELADLTMPILKYTVIFPAGDALAHLPEYQRVFGDRFTVTVGMATFLDITAPHVSKATGLATLGERLGISLADMAAFGDDANDGAMIEAVGHGFIMANATPGLAGIKGTRIGTNADQAVLNTIRKLASEQPS</sequence>
<dbReference type="Proteomes" id="UP001597192">
    <property type="component" value="Unassembled WGS sequence"/>
</dbReference>
<dbReference type="Gene3D" id="3.30.1240.10">
    <property type="match status" value="1"/>
</dbReference>
<evidence type="ECO:0000313" key="1">
    <source>
        <dbReference type="EMBL" id="MFD1431848.1"/>
    </source>
</evidence>
<gene>
    <name evidence="1" type="ORF">ACFQ47_04030</name>
</gene>
<keyword evidence="2" id="KW-1185">Reference proteome</keyword>
<dbReference type="Gene3D" id="3.40.50.1000">
    <property type="entry name" value="HAD superfamily/HAD-like"/>
    <property type="match status" value="1"/>
</dbReference>
<accession>A0ABW4CNI8</accession>
<keyword evidence="1" id="KW-0378">Hydrolase</keyword>
<dbReference type="GO" id="GO:0016787">
    <property type="term" value="F:hydrolase activity"/>
    <property type="evidence" value="ECO:0007669"/>
    <property type="project" value="UniProtKB-KW"/>
</dbReference>
<dbReference type="InterPro" id="IPR006379">
    <property type="entry name" value="HAD-SF_hydro_IIB"/>
</dbReference>
<dbReference type="InterPro" id="IPR023214">
    <property type="entry name" value="HAD_sf"/>
</dbReference>
<comment type="caution">
    <text evidence="1">The sequence shown here is derived from an EMBL/GenBank/DDBJ whole genome shotgun (WGS) entry which is preliminary data.</text>
</comment>
<dbReference type="SUPFAM" id="SSF56784">
    <property type="entry name" value="HAD-like"/>
    <property type="match status" value="1"/>
</dbReference>
<dbReference type="PANTHER" id="PTHR10000:SF8">
    <property type="entry name" value="HAD SUPERFAMILY HYDROLASE-LIKE, TYPE 3"/>
    <property type="match status" value="1"/>
</dbReference>
<name>A0ABW4CNI8_9LACO</name>
<dbReference type="Pfam" id="PF08282">
    <property type="entry name" value="Hydrolase_3"/>
    <property type="match status" value="1"/>
</dbReference>
<reference evidence="2" key="1">
    <citation type="journal article" date="2019" name="Int. J. Syst. Evol. Microbiol.">
        <title>The Global Catalogue of Microorganisms (GCM) 10K type strain sequencing project: providing services to taxonomists for standard genome sequencing and annotation.</title>
        <authorList>
            <consortium name="The Broad Institute Genomics Platform"/>
            <consortium name="The Broad Institute Genome Sequencing Center for Infectious Disease"/>
            <person name="Wu L."/>
            <person name="Ma J."/>
        </authorList>
    </citation>
    <scope>NUCLEOTIDE SEQUENCE [LARGE SCALE GENOMIC DNA]</scope>
    <source>
        <strain evidence="2">CCM 8947</strain>
    </source>
</reference>
<dbReference type="RefSeq" id="WP_164510183.1">
    <property type="nucleotide sequence ID" value="NZ_JBHTOG010000015.1"/>
</dbReference>
<dbReference type="SFLD" id="SFLDG01140">
    <property type="entry name" value="C2.B:_Phosphomannomutase_and_P"/>
    <property type="match status" value="1"/>
</dbReference>
<proteinExistence type="predicted"/>
<organism evidence="1 2">
    <name type="scientific">Lacticaseibacillus yichunensis</name>
    <dbReference type="NCBI Taxonomy" id="2486015"/>
    <lineage>
        <taxon>Bacteria</taxon>
        <taxon>Bacillati</taxon>
        <taxon>Bacillota</taxon>
        <taxon>Bacilli</taxon>
        <taxon>Lactobacillales</taxon>
        <taxon>Lactobacillaceae</taxon>
        <taxon>Lacticaseibacillus</taxon>
    </lineage>
</organism>
<dbReference type="InterPro" id="IPR036412">
    <property type="entry name" value="HAD-like_sf"/>
</dbReference>
<evidence type="ECO:0000313" key="2">
    <source>
        <dbReference type="Proteomes" id="UP001597192"/>
    </source>
</evidence>
<dbReference type="PANTHER" id="PTHR10000">
    <property type="entry name" value="PHOSPHOSERINE PHOSPHATASE"/>
    <property type="match status" value="1"/>
</dbReference>
<dbReference type="NCBIfam" id="TIGR01484">
    <property type="entry name" value="HAD-SF-IIB"/>
    <property type="match status" value="1"/>
</dbReference>
<dbReference type="EMBL" id="JBHTOG010000015">
    <property type="protein sequence ID" value="MFD1431848.1"/>
    <property type="molecule type" value="Genomic_DNA"/>
</dbReference>
<protein>
    <submittedName>
        <fullName evidence="1">HAD-IIB family hydrolase</fullName>
    </submittedName>
</protein>